<gene>
    <name evidence="10" type="ORF">UFOPK3772_00982</name>
</gene>
<dbReference type="InterPro" id="IPR000515">
    <property type="entry name" value="MetI-like"/>
</dbReference>
<evidence type="ECO:0000256" key="8">
    <source>
        <dbReference type="SAM" id="Phobius"/>
    </source>
</evidence>
<feature type="transmembrane region" description="Helical" evidence="8">
    <location>
        <begin position="228"/>
        <end position="248"/>
    </location>
</feature>
<feature type="transmembrane region" description="Helical" evidence="8">
    <location>
        <begin position="32"/>
        <end position="54"/>
    </location>
</feature>
<accession>A0A6J7JF14</accession>
<evidence type="ECO:0000256" key="2">
    <source>
        <dbReference type="ARBA" id="ARBA00022448"/>
    </source>
</evidence>
<evidence type="ECO:0000256" key="7">
    <source>
        <dbReference type="ARBA" id="ARBA00023136"/>
    </source>
</evidence>
<feature type="transmembrane region" description="Helical" evidence="8">
    <location>
        <begin position="202"/>
        <end position="222"/>
    </location>
</feature>
<reference evidence="10" key="1">
    <citation type="submission" date="2020-05" db="EMBL/GenBank/DDBJ databases">
        <authorList>
            <person name="Chiriac C."/>
            <person name="Salcher M."/>
            <person name="Ghai R."/>
            <person name="Kavagutti S V."/>
        </authorList>
    </citation>
    <scope>NUCLEOTIDE SEQUENCE</scope>
</reference>
<evidence type="ECO:0000259" key="9">
    <source>
        <dbReference type="PROSITE" id="PS50928"/>
    </source>
</evidence>
<keyword evidence="7 8" id="KW-0472">Membrane</keyword>
<sequence length="292" mass="31079">MTMSAQLAAEDDADLVGRSGGRRAVRVSTLRWVVIIGLLAFLIAPIIPLILWSFSFRWTFPNLLPTEYSMRAWEAVASPTNDVLLATWNSTVIAVVVTALSILIGVPAGRALGLYKFPGKRLVELLIVAPIIVPTLAVALGMHTLFIRYGLSNSLIGVIVVHLIPALPYMILVMAGVFANYDSAFESQARSLGANGFKTQRFVTIPAIMPGLVVGSLFTFLISWSEYVLTLLVGGGQVITLPLLLFNFARSGDNAIAGALAVVFIVPGILVLVFTSKHLSSGQAAMGGTGAL</sequence>
<organism evidence="10">
    <name type="scientific">freshwater metagenome</name>
    <dbReference type="NCBI Taxonomy" id="449393"/>
    <lineage>
        <taxon>unclassified sequences</taxon>
        <taxon>metagenomes</taxon>
        <taxon>ecological metagenomes</taxon>
    </lineage>
</organism>
<keyword evidence="2" id="KW-0813">Transport</keyword>
<dbReference type="InterPro" id="IPR035906">
    <property type="entry name" value="MetI-like_sf"/>
</dbReference>
<dbReference type="PROSITE" id="PS50928">
    <property type="entry name" value="ABC_TM1"/>
    <property type="match status" value="1"/>
</dbReference>
<keyword evidence="3" id="KW-1003">Cell membrane</keyword>
<evidence type="ECO:0000256" key="4">
    <source>
        <dbReference type="ARBA" id="ARBA00022519"/>
    </source>
</evidence>
<keyword evidence="6 8" id="KW-1133">Transmembrane helix</keyword>
<evidence type="ECO:0000256" key="1">
    <source>
        <dbReference type="ARBA" id="ARBA00004429"/>
    </source>
</evidence>
<keyword evidence="5 8" id="KW-0812">Transmembrane</keyword>
<comment type="subcellular location">
    <subcellularLocation>
        <location evidence="1">Cell inner membrane</location>
        <topology evidence="1">Multi-pass membrane protein</topology>
    </subcellularLocation>
</comment>
<feature type="transmembrane region" description="Helical" evidence="8">
    <location>
        <begin position="125"/>
        <end position="149"/>
    </location>
</feature>
<evidence type="ECO:0000313" key="10">
    <source>
        <dbReference type="EMBL" id="CAB4941935.1"/>
    </source>
</evidence>
<dbReference type="Gene3D" id="1.10.3720.10">
    <property type="entry name" value="MetI-like"/>
    <property type="match status" value="1"/>
</dbReference>
<dbReference type="Pfam" id="PF00528">
    <property type="entry name" value="BPD_transp_1"/>
    <property type="match status" value="1"/>
</dbReference>
<dbReference type="EMBL" id="CAFBNE010000023">
    <property type="protein sequence ID" value="CAB4941935.1"/>
    <property type="molecule type" value="Genomic_DNA"/>
</dbReference>
<name>A0A6J7JF14_9ZZZZ</name>
<dbReference type="GO" id="GO:0055085">
    <property type="term" value="P:transmembrane transport"/>
    <property type="evidence" value="ECO:0007669"/>
    <property type="project" value="InterPro"/>
</dbReference>
<dbReference type="AlphaFoldDB" id="A0A6J7JF14"/>
<dbReference type="SUPFAM" id="SSF161098">
    <property type="entry name" value="MetI-like"/>
    <property type="match status" value="1"/>
</dbReference>
<keyword evidence="4" id="KW-0997">Cell inner membrane</keyword>
<feature type="transmembrane region" description="Helical" evidence="8">
    <location>
        <begin position="255"/>
        <end position="274"/>
    </location>
</feature>
<evidence type="ECO:0000256" key="5">
    <source>
        <dbReference type="ARBA" id="ARBA00022692"/>
    </source>
</evidence>
<feature type="transmembrane region" description="Helical" evidence="8">
    <location>
        <begin position="155"/>
        <end position="181"/>
    </location>
</feature>
<dbReference type="GO" id="GO:0005886">
    <property type="term" value="C:plasma membrane"/>
    <property type="evidence" value="ECO:0007669"/>
    <property type="project" value="UniProtKB-SubCell"/>
</dbReference>
<dbReference type="CDD" id="cd06261">
    <property type="entry name" value="TM_PBP2"/>
    <property type="match status" value="1"/>
</dbReference>
<evidence type="ECO:0000256" key="3">
    <source>
        <dbReference type="ARBA" id="ARBA00022475"/>
    </source>
</evidence>
<protein>
    <submittedName>
        <fullName evidence="10">Unannotated protein</fullName>
    </submittedName>
</protein>
<feature type="transmembrane region" description="Helical" evidence="8">
    <location>
        <begin position="92"/>
        <end position="113"/>
    </location>
</feature>
<evidence type="ECO:0000256" key="6">
    <source>
        <dbReference type="ARBA" id="ARBA00022989"/>
    </source>
</evidence>
<dbReference type="PANTHER" id="PTHR43357:SF4">
    <property type="entry name" value="INNER MEMBRANE ABC TRANSPORTER PERMEASE PROTEIN YDCV"/>
    <property type="match status" value="1"/>
</dbReference>
<proteinExistence type="predicted"/>
<dbReference type="PANTHER" id="PTHR43357">
    <property type="entry name" value="INNER MEMBRANE ABC TRANSPORTER PERMEASE PROTEIN YDCV"/>
    <property type="match status" value="1"/>
</dbReference>
<feature type="domain" description="ABC transmembrane type-1" evidence="9">
    <location>
        <begin position="87"/>
        <end position="275"/>
    </location>
</feature>